<dbReference type="OrthoDB" id="955748at2"/>
<dbReference type="Proteomes" id="UP000198635">
    <property type="component" value="Unassembled WGS sequence"/>
</dbReference>
<dbReference type="AlphaFoldDB" id="A0A1I3YXM3"/>
<keyword evidence="3" id="KW-1185">Reference proteome</keyword>
<organism evidence="2 3">
    <name type="scientific">Desulfomicrobium apsheronum</name>
    <dbReference type="NCBI Taxonomy" id="52560"/>
    <lineage>
        <taxon>Bacteria</taxon>
        <taxon>Pseudomonadati</taxon>
        <taxon>Thermodesulfobacteriota</taxon>
        <taxon>Desulfovibrionia</taxon>
        <taxon>Desulfovibrionales</taxon>
        <taxon>Desulfomicrobiaceae</taxon>
        <taxon>Desulfomicrobium</taxon>
    </lineage>
</organism>
<feature type="domain" description="DUF4123" evidence="1">
    <location>
        <begin position="29"/>
        <end position="140"/>
    </location>
</feature>
<evidence type="ECO:0000259" key="1">
    <source>
        <dbReference type="Pfam" id="PF13503"/>
    </source>
</evidence>
<dbReference type="STRING" id="52560.SAMN04488082_12174"/>
<accession>A0A1I3YXM3</accession>
<dbReference type="InterPro" id="IPR025391">
    <property type="entry name" value="DUF4123"/>
</dbReference>
<sequence>MTTDCGTYRQIENFDPYLHEALDRGCAPWLMIDPLCHEQALAQLFTDEPDAEKTILFEDTPLAASKEASPWLIPITRESPILHWIDDNATLAWGMILASDAPFPEILAHLRSLLLVKSDGEDLIFRFWDGRVLSRICRLLPKETPVILGPVRRVLTQNDEKDWVCIDRDEDTLMKARLQPKPALPCPWYRFTETHERLFHDRRPAIVASNISEALLRKKMEHGLELPRNERLADFVTRHVARGLALGLWRMEALELFVRCSLHYGESFPDVQARPALASLARQPIDESSAIAAMRHALQQGGLHD</sequence>
<reference evidence="3" key="1">
    <citation type="submission" date="2016-10" db="EMBL/GenBank/DDBJ databases">
        <authorList>
            <person name="Varghese N."/>
            <person name="Submissions S."/>
        </authorList>
    </citation>
    <scope>NUCLEOTIDE SEQUENCE [LARGE SCALE GENOMIC DNA]</scope>
    <source>
        <strain evidence="3">DSM 5918</strain>
    </source>
</reference>
<proteinExistence type="predicted"/>
<dbReference type="RefSeq" id="WP_143075677.1">
    <property type="nucleotide sequence ID" value="NZ_FORX01000021.1"/>
</dbReference>
<dbReference type="EMBL" id="FORX01000021">
    <property type="protein sequence ID" value="SFK36598.1"/>
    <property type="molecule type" value="Genomic_DNA"/>
</dbReference>
<protein>
    <recommendedName>
        <fullName evidence="1">DUF4123 domain-containing protein</fullName>
    </recommendedName>
</protein>
<dbReference type="Pfam" id="PF13503">
    <property type="entry name" value="DUF4123"/>
    <property type="match status" value="1"/>
</dbReference>
<name>A0A1I3YXM3_9BACT</name>
<evidence type="ECO:0000313" key="3">
    <source>
        <dbReference type="Proteomes" id="UP000198635"/>
    </source>
</evidence>
<gene>
    <name evidence="2" type="ORF">SAMN04488082_12174</name>
</gene>
<evidence type="ECO:0000313" key="2">
    <source>
        <dbReference type="EMBL" id="SFK36598.1"/>
    </source>
</evidence>